<dbReference type="CDD" id="cd03786">
    <property type="entry name" value="GTB_UDP-GlcNAc_2-Epimerase"/>
    <property type="match status" value="1"/>
</dbReference>
<evidence type="ECO:0000256" key="4">
    <source>
        <dbReference type="RuleBase" id="RU003513"/>
    </source>
</evidence>
<dbReference type="EC" id="5.1.3.14" evidence="3"/>
<keyword evidence="1 4" id="KW-0413">Isomerase</keyword>
<dbReference type="GO" id="GO:0008761">
    <property type="term" value="F:UDP-N-acetylglucosamine 2-epimerase activity"/>
    <property type="evidence" value="ECO:0007669"/>
    <property type="project" value="UniProtKB-EC"/>
</dbReference>
<accession>A0A4P6ZKT9</accession>
<evidence type="ECO:0000313" key="6">
    <source>
        <dbReference type="EMBL" id="QBP17870.1"/>
    </source>
</evidence>
<dbReference type="KEGG" id="lji:ELX58_01560"/>
<dbReference type="AlphaFoldDB" id="A0A4P6ZKT9"/>
<dbReference type="InterPro" id="IPR003331">
    <property type="entry name" value="UDP_GlcNAc_Epimerase_2_dom"/>
</dbReference>
<dbReference type="Proteomes" id="UP000294321">
    <property type="component" value="Chromosome"/>
</dbReference>
<comment type="similarity">
    <text evidence="2 4">Belongs to the UDP-N-acetylglucosamine 2-epimerase family.</text>
</comment>
<dbReference type="PANTHER" id="PTHR43174:SF2">
    <property type="entry name" value="UDP-N-ACETYLGLUCOSAMINE 2-EPIMERASE"/>
    <property type="match status" value="1"/>
</dbReference>
<proteinExistence type="inferred from homology"/>
<dbReference type="EMBL" id="CP034726">
    <property type="protein sequence ID" value="QBP17870.1"/>
    <property type="molecule type" value="Genomic_DNA"/>
</dbReference>
<dbReference type="RefSeq" id="WP_133441415.1">
    <property type="nucleotide sequence ID" value="NZ_CP034726.1"/>
</dbReference>
<reference evidence="7" key="1">
    <citation type="submission" date="2018-12" db="EMBL/GenBank/DDBJ databases">
        <title>A new species of lactobacillus.</title>
        <authorList>
            <person name="Jian Y."/>
            <person name="Xin L."/>
            <person name="Hong Z.J."/>
            <person name="Ming L.Z."/>
            <person name="Hong X.Z."/>
        </authorList>
    </citation>
    <scope>NUCLEOTIDE SEQUENCE [LARGE SCALE GENOMIC DNA]</scope>
    <source>
        <strain evidence="7">HSLZ-75</strain>
    </source>
</reference>
<evidence type="ECO:0000313" key="7">
    <source>
        <dbReference type="Proteomes" id="UP000294321"/>
    </source>
</evidence>
<evidence type="ECO:0000256" key="1">
    <source>
        <dbReference type="ARBA" id="ARBA00023235"/>
    </source>
</evidence>
<evidence type="ECO:0000256" key="3">
    <source>
        <dbReference type="ARBA" id="ARBA00038858"/>
    </source>
</evidence>
<evidence type="ECO:0000256" key="2">
    <source>
        <dbReference type="ARBA" id="ARBA00038209"/>
    </source>
</evidence>
<organism evidence="6 7">
    <name type="scientific">Acetilactobacillus jinshanensis</name>
    <dbReference type="NCBI Taxonomy" id="1720083"/>
    <lineage>
        <taxon>Bacteria</taxon>
        <taxon>Bacillati</taxon>
        <taxon>Bacillota</taxon>
        <taxon>Bacilli</taxon>
        <taxon>Lactobacillales</taxon>
        <taxon>Lactobacillaceae</taxon>
        <taxon>Acetilactobacillus</taxon>
    </lineage>
</organism>
<evidence type="ECO:0000259" key="5">
    <source>
        <dbReference type="Pfam" id="PF02350"/>
    </source>
</evidence>
<dbReference type="Gene3D" id="3.40.50.2000">
    <property type="entry name" value="Glycogen Phosphorylase B"/>
    <property type="match status" value="2"/>
</dbReference>
<feature type="domain" description="UDP-N-acetylglucosamine 2-epimerase" evidence="5">
    <location>
        <begin position="32"/>
        <end position="366"/>
    </location>
</feature>
<dbReference type="PANTHER" id="PTHR43174">
    <property type="entry name" value="UDP-N-ACETYLGLUCOSAMINE 2-EPIMERASE"/>
    <property type="match status" value="1"/>
</dbReference>
<dbReference type="NCBIfam" id="TIGR00236">
    <property type="entry name" value="wecB"/>
    <property type="match status" value="1"/>
</dbReference>
<dbReference type="Pfam" id="PF02350">
    <property type="entry name" value="Epimerase_2"/>
    <property type="match status" value="1"/>
</dbReference>
<name>A0A4P6ZKT9_9LACO</name>
<dbReference type="SUPFAM" id="SSF53756">
    <property type="entry name" value="UDP-Glycosyltransferase/glycogen phosphorylase"/>
    <property type="match status" value="1"/>
</dbReference>
<dbReference type="InterPro" id="IPR029767">
    <property type="entry name" value="WecB-like"/>
</dbReference>
<sequence length="374" mass="42242">MNEPIKVMTIFGTRPEAIKMAPIILKMKQEPDRFDPITVVTGQHREMLQQVLHVFNIHPDCNLNIMRKNQTLSEITTTVINKLDPILDQHRPDIILVHGDTTSTLSAAISAFYHKIPLGHVEAGLRTWNKYSPYPEEMNRQLTDTLADVYFAPTPLSRHNLLIEHHSDKHIYVTGNTAIDALKKTVDPNYHHAVLDKIDDKHRIILLTMHRRENQGVPMLRTFKAIKQELAKHSDTEVIYPVHLSPAVQKAAHQEFDSVDRVHLIPPLDVVDFHNICAKSYFIMTDSGGVQEEAPSLGKPVLVLRNQTERPEGVKAGTLKLVGTDPKRVKAGMEMLLDDPKAYHKMSTAKNPYGDGKAANRILSAIYKEINGDK</sequence>
<dbReference type="OrthoDB" id="9803238at2"/>
<gene>
    <name evidence="6" type="ORF">ELX58_01560</name>
</gene>
<protein>
    <recommendedName>
        <fullName evidence="3">UDP-N-acetylglucosamine 2-epimerase (non-hydrolyzing)</fullName>
        <ecNumber evidence="3">5.1.3.14</ecNumber>
    </recommendedName>
</protein>
<keyword evidence="7" id="KW-1185">Reference proteome</keyword>